<dbReference type="RefSeq" id="WP_116047662.1">
    <property type="nucleotide sequence ID" value="NZ_QUBQ01000003.1"/>
</dbReference>
<sequence>MTVTANSVREDMLHLLANHFPLLTVTGETSQITVNPRTMLLELKAMSQTAMLGGYNSRAHSFGITYPEPASSDTSIAELHDLAEELYELFQLVEIGGTRYRVSDLKHEVRDGKLHFTMGITIRVKRVEPQAPRMGVIEQKAVMK</sequence>
<name>A0A371PEK5_9BACL</name>
<dbReference type="AlphaFoldDB" id="A0A371PEK5"/>
<protein>
    <submittedName>
        <fullName evidence="1">Uncharacterized protein</fullName>
    </submittedName>
</protein>
<dbReference type="EMBL" id="QUBQ01000003">
    <property type="protein sequence ID" value="REK74383.1"/>
    <property type="molecule type" value="Genomic_DNA"/>
</dbReference>
<dbReference type="OrthoDB" id="2063617at2"/>
<dbReference type="Proteomes" id="UP000261905">
    <property type="component" value="Unassembled WGS sequence"/>
</dbReference>
<proteinExistence type="predicted"/>
<dbReference type="Pfam" id="PF20765">
    <property type="entry name" value="Phage_tail_terminator_8"/>
    <property type="match status" value="1"/>
</dbReference>
<dbReference type="InterPro" id="IPR049254">
    <property type="entry name" value="Phage_tail_terminator"/>
</dbReference>
<evidence type="ECO:0000313" key="2">
    <source>
        <dbReference type="Proteomes" id="UP000261905"/>
    </source>
</evidence>
<accession>A0A371PEK5</accession>
<organism evidence="1 2">
    <name type="scientific">Paenibacillus paeoniae</name>
    <dbReference type="NCBI Taxonomy" id="2292705"/>
    <lineage>
        <taxon>Bacteria</taxon>
        <taxon>Bacillati</taxon>
        <taxon>Bacillota</taxon>
        <taxon>Bacilli</taxon>
        <taxon>Bacillales</taxon>
        <taxon>Paenibacillaceae</taxon>
        <taxon>Paenibacillus</taxon>
    </lineage>
</organism>
<evidence type="ECO:0000313" key="1">
    <source>
        <dbReference type="EMBL" id="REK74383.1"/>
    </source>
</evidence>
<comment type="caution">
    <text evidence="1">The sequence shown here is derived from an EMBL/GenBank/DDBJ whole genome shotgun (WGS) entry which is preliminary data.</text>
</comment>
<keyword evidence="2" id="KW-1185">Reference proteome</keyword>
<gene>
    <name evidence="1" type="ORF">DX130_17835</name>
</gene>
<reference evidence="1 2" key="1">
    <citation type="submission" date="2018-08" db="EMBL/GenBank/DDBJ databases">
        <title>Paenibacillus sp. M4BSY-1, whole genome shotgun sequence.</title>
        <authorList>
            <person name="Tuo L."/>
        </authorList>
    </citation>
    <scope>NUCLEOTIDE SEQUENCE [LARGE SCALE GENOMIC DNA]</scope>
    <source>
        <strain evidence="1 2">M4BSY-1</strain>
    </source>
</reference>